<proteinExistence type="predicted"/>
<gene>
    <name evidence="3" type="ORF">QRX60_31065</name>
</gene>
<reference evidence="3 4" key="1">
    <citation type="submission" date="2023-06" db="EMBL/GenBank/DDBJ databases">
        <authorList>
            <person name="Oyuntsetseg B."/>
            <person name="Kim S.B."/>
        </authorList>
    </citation>
    <scope>NUCLEOTIDE SEQUENCE [LARGE SCALE GENOMIC DNA]</scope>
    <source>
        <strain evidence="3 4">4-36</strain>
    </source>
</reference>
<dbReference type="AlphaFoldDB" id="A0A9Y2JIS4"/>
<dbReference type="InterPro" id="IPR000772">
    <property type="entry name" value="Ricin_B_lectin"/>
</dbReference>
<dbReference type="InterPro" id="IPR035992">
    <property type="entry name" value="Ricin_B-like_lectins"/>
</dbReference>
<evidence type="ECO:0000259" key="2">
    <source>
        <dbReference type="SMART" id="SM00458"/>
    </source>
</evidence>
<dbReference type="EMBL" id="CP127295">
    <property type="protein sequence ID" value="WIX98494.1"/>
    <property type="molecule type" value="Genomic_DNA"/>
</dbReference>
<protein>
    <submittedName>
        <fullName evidence="3">RICIN domain-containing protein</fullName>
    </submittedName>
</protein>
<keyword evidence="1" id="KW-0732">Signal</keyword>
<keyword evidence="4" id="KW-1185">Reference proteome</keyword>
<evidence type="ECO:0000313" key="4">
    <source>
        <dbReference type="Proteomes" id="UP001239397"/>
    </source>
</evidence>
<dbReference type="Gene3D" id="2.80.10.50">
    <property type="match status" value="2"/>
</dbReference>
<dbReference type="PROSITE" id="PS50231">
    <property type="entry name" value="RICIN_B_LECTIN"/>
    <property type="match status" value="1"/>
</dbReference>
<feature type="chain" id="PRO_5040815284" evidence="1">
    <location>
        <begin position="33"/>
        <end position="173"/>
    </location>
</feature>
<dbReference type="RefSeq" id="WP_285994979.1">
    <property type="nucleotide sequence ID" value="NZ_CP127295.1"/>
</dbReference>
<name>A0A9Y2JIS4_9PSEU</name>
<evidence type="ECO:0000256" key="1">
    <source>
        <dbReference type="SAM" id="SignalP"/>
    </source>
</evidence>
<feature type="signal peptide" evidence="1">
    <location>
        <begin position="1"/>
        <end position="32"/>
    </location>
</feature>
<accession>A0A9Y2JIS4</accession>
<dbReference type="KEGG" id="amog:QRX60_31065"/>
<organism evidence="3 4">
    <name type="scientific">Amycolatopsis mongoliensis</name>
    <dbReference type="NCBI Taxonomy" id="715475"/>
    <lineage>
        <taxon>Bacteria</taxon>
        <taxon>Bacillati</taxon>
        <taxon>Actinomycetota</taxon>
        <taxon>Actinomycetes</taxon>
        <taxon>Pseudonocardiales</taxon>
        <taxon>Pseudonocardiaceae</taxon>
        <taxon>Amycolatopsis</taxon>
    </lineage>
</organism>
<dbReference type="Pfam" id="PF14200">
    <property type="entry name" value="RicinB_lectin_2"/>
    <property type="match status" value="1"/>
</dbReference>
<feature type="domain" description="Ricin B lectin" evidence="2">
    <location>
        <begin position="35"/>
        <end position="170"/>
    </location>
</feature>
<dbReference type="Proteomes" id="UP001239397">
    <property type="component" value="Chromosome"/>
</dbReference>
<dbReference type="CDD" id="cd00161">
    <property type="entry name" value="beta-trefoil_Ricin-like"/>
    <property type="match status" value="1"/>
</dbReference>
<dbReference type="SMART" id="SM00458">
    <property type="entry name" value="RICIN"/>
    <property type="match status" value="1"/>
</dbReference>
<dbReference type="SUPFAM" id="SSF50370">
    <property type="entry name" value="Ricin B-like lectins"/>
    <property type="match status" value="1"/>
</dbReference>
<sequence length="173" mass="18285">MRQLIQRHGRKFAAATAVSAALAVGTALPAHAAPTVYRITTVATLAVDVAGSSSDSGAAVIQWPINNGQNQEWTLVGKSYGSWLVNYRTGKCLSVSGASTSAGAPLVQYPCGDVAHEEWALEPVNSGTAYVLRNANSHQVIDVPGGTGNWGTQLEQWPSNGNPNQYFWFQSVA</sequence>
<evidence type="ECO:0000313" key="3">
    <source>
        <dbReference type="EMBL" id="WIX98494.1"/>
    </source>
</evidence>